<proteinExistence type="predicted"/>
<dbReference type="EMBL" id="BLBS01000056">
    <property type="protein sequence ID" value="GET92758.1"/>
    <property type="molecule type" value="Genomic_DNA"/>
</dbReference>
<dbReference type="Proteomes" id="UP000419144">
    <property type="component" value="Unassembled WGS sequence"/>
</dbReference>
<evidence type="ECO:0000256" key="1">
    <source>
        <dbReference type="SAM" id="MobiDB-lite"/>
    </source>
</evidence>
<protein>
    <recommendedName>
        <fullName evidence="5">Transmembrane protein</fullName>
    </recommendedName>
</protein>
<keyword evidence="2" id="KW-0812">Transmembrane</keyword>
<feature type="compositionally biased region" description="Polar residues" evidence="1">
    <location>
        <begin position="32"/>
        <end position="45"/>
    </location>
</feature>
<dbReference type="AlphaFoldDB" id="A0A640KTR3"/>
<reference evidence="3" key="1">
    <citation type="submission" date="2019-11" db="EMBL/GenBank/DDBJ databases">
        <title>Leishmania tarentolae CDS.</title>
        <authorList>
            <person name="Goto Y."/>
            <person name="Yamagishi J."/>
        </authorList>
    </citation>
    <scope>NUCLEOTIDE SEQUENCE [LARGE SCALE GENOMIC DNA]</scope>
    <source>
        <strain evidence="3">Parrot Tar II</strain>
    </source>
</reference>
<dbReference type="VEuPathDB" id="TriTrypDB:LtaPh_3524600"/>
<feature type="region of interest" description="Disordered" evidence="1">
    <location>
        <begin position="555"/>
        <end position="578"/>
    </location>
</feature>
<evidence type="ECO:0000313" key="4">
    <source>
        <dbReference type="Proteomes" id="UP000419144"/>
    </source>
</evidence>
<accession>A0A640KTR3</accession>
<name>A0A640KTR3_LEITA</name>
<dbReference type="OrthoDB" id="264763at2759"/>
<organism evidence="3 4">
    <name type="scientific">Leishmania tarentolae</name>
    <name type="common">Sauroleishmania tarentolae</name>
    <dbReference type="NCBI Taxonomy" id="5689"/>
    <lineage>
        <taxon>Eukaryota</taxon>
        <taxon>Discoba</taxon>
        <taxon>Euglenozoa</taxon>
        <taxon>Kinetoplastea</taxon>
        <taxon>Metakinetoplastina</taxon>
        <taxon>Trypanosomatida</taxon>
        <taxon>Trypanosomatidae</taxon>
        <taxon>Leishmaniinae</taxon>
        <taxon>Leishmania</taxon>
        <taxon>lizard Leishmania</taxon>
    </lineage>
</organism>
<feature type="transmembrane region" description="Helical" evidence="2">
    <location>
        <begin position="91"/>
        <end position="113"/>
    </location>
</feature>
<evidence type="ECO:0000256" key="2">
    <source>
        <dbReference type="SAM" id="Phobius"/>
    </source>
</evidence>
<feature type="region of interest" description="Disordered" evidence="1">
    <location>
        <begin position="370"/>
        <end position="414"/>
    </location>
</feature>
<keyword evidence="2" id="KW-1133">Transmembrane helix</keyword>
<keyword evidence="4" id="KW-1185">Reference proteome</keyword>
<gene>
    <name evidence="3" type="ORF">LtaPh_3524600</name>
</gene>
<comment type="caution">
    <text evidence="3">The sequence shown here is derived from an EMBL/GenBank/DDBJ whole genome shotgun (WGS) entry which is preliminary data.</text>
</comment>
<sequence length="794" mass="86361">MPVASSFVEAVRLSGTPVLVDTAPGDSRAREGTNSSNSFCPHQDHPNTVSLVSKVTMSPPSNFAPGSSDSRRSALSKWQDLCGGRAYIRCFLAYVMPIVFFGILLLAVSSWCFTRWWRFRRRWLSRWRYFVADASDEENDSAARSGDAMVYHRALLSGCQRDLHDAPDNERAGYRAAESASAVGTSFHTNSWILQGARLWGAGQQAPVGFFYMLTQQRDWTDERRRTKWSAMDTVEEETDIQRCSCSVSREGDRNPSASPRASAARIQMEETLCLTTTFSDSSESGNDHGVRRDVSNCESSACDRRCSCESDSGVTAHAEVERPVLCGTATAECRLPCYDQGDILTHLIHFNDSLDAGAEVLASDCENNASDSQKPCDGRGAMTRSTASDASVESSANTPPPSTSKAESAPQGSESSVCLFDEDTFHDTLGDSPTLSHVASAIFDAEMMQLTDRDIADDVLDRCYYPPALSTSAPLSSTVTSYISERECAAPPSEHDSMATPSPVPHAAFDLSSTGLTKAALPTTDALHDTLDMVEKKFVDEGMDGATCTPSCIPTPQVQRLSESEPPKQAKKNRSKRYCEPWQPVLVSRKVSPLAGTDVGKRLAAFSSPSGSLRHHVRGDPDTNALADELDDLVMLADEVDSAQSSAASNNLREVSGSNMVTLPNLTSSMDSEQEMAGAPLVNTRERCSDTAVCLKLETVRPLVPATNPLPPASTPIAVRPRAASVAQTLPETSNKDFSGHWRWSPHAGLPRPALKLSVEERRLLLKSKKWLFPLIDGTDEIEEDIREKASPH</sequence>
<evidence type="ECO:0000313" key="3">
    <source>
        <dbReference type="EMBL" id="GET92758.1"/>
    </source>
</evidence>
<keyword evidence="2" id="KW-0472">Membrane</keyword>
<feature type="compositionally biased region" description="Polar residues" evidence="1">
    <location>
        <begin position="384"/>
        <end position="414"/>
    </location>
</feature>
<feature type="region of interest" description="Disordered" evidence="1">
    <location>
        <begin position="22"/>
        <end position="45"/>
    </location>
</feature>
<evidence type="ECO:0008006" key="5">
    <source>
        <dbReference type="Google" id="ProtNLM"/>
    </source>
</evidence>